<reference evidence="3" key="2">
    <citation type="submission" date="2020-04" db="EMBL/GenBank/DDBJ databases">
        <authorList>
            <consortium name="NCBI Genome Project"/>
        </authorList>
    </citation>
    <scope>NUCLEOTIDE SEQUENCE</scope>
    <source>
        <strain evidence="3">CBS 304.34</strain>
    </source>
</reference>
<evidence type="ECO:0000313" key="2">
    <source>
        <dbReference type="Proteomes" id="UP000504636"/>
    </source>
</evidence>
<proteinExistence type="predicted"/>
<organism evidence="1">
    <name type="scientific">Mytilinidion resinicola</name>
    <dbReference type="NCBI Taxonomy" id="574789"/>
    <lineage>
        <taxon>Eukaryota</taxon>
        <taxon>Fungi</taxon>
        <taxon>Dikarya</taxon>
        <taxon>Ascomycota</taxon>
        <taxon>Pezizomycotina</taxon>
        <taxon>Dothideomycetes</taxon>
        <taxon>Pleosporomycetidae</taxon>
        <taxon>Mytilinidiales</taxon>
        <taxon>Mytilinidiaceae</taxon>
        <taxon>Mytilinidion</taxon>
    </lineage>
</organism>
<evidence type="ECO:0008006" key="4">
    <source>
        <dbReference type="Google" id="ProtNLM"/>
    </source>
</evidence>
<sequence length="177" mass="20072">METDFEDRTSTGIIDCPAELLDEIAQLLPRASFLSLRATCKNLQQKTDYHFKKRHLPEKKVILANDYHAGLASLVEFAGHPHFARHTRKICVEVGIDTLFQADWIFKKPIRALGGQWTDYFNTSPYLPIMEERAVDIGLLFTSLGKLPALEALEFTQYTHSSTTAPRSGHRQLLDAD</sequence>
<dbReference type="Proteomes" id="UP000504636">
    <property type="component" value="Unplaced"/>
</dbReference>
<dbReference type="AlphaFoldDB" id="A0A6A6Z2V6"/>
<reference evidence="3" key="3">
    <citation type="submission" date="2025-04" db="UniProtKB">
        <authorList>
            <consortium name="RefSeq"/>
        </authorList>
    </citation>
    <scope>IDENTIFICATION</scope>
    <source>
        <strain evidence="3">CBS 304.34</strain>
    </source>
</reference>
<dbReference type="EMBL" id="MU003694">
    <property type="protein sequence ID" value="KAF2814567.1"/>
    <property type="molecule type" value="Genomic_DNA"/>
</dbReference>
<protein>
    <recommendedName>
        <fullName evidence="4">F-box domain-containing protein</fullName>
    </recommendedName>
</protein>
<reference evidence="1 3" key="1">
    <citation type="journal article" date="2020" name="Stud. Mycol.">
        <title>101 Dothideomycetes genomes: a test case for predicting lifestyles and emergence of pathogens.</title>
        <authorList>
            <person name="Haridas S."/>
            <person name="Albert R."/>
            <person name="Binder M."/>
            <person name="Bloem J."/>
            <person name="Labutti K."/>
            <person name="Salamov A."/>
            <person name="Andreopoulos B."/>
            <person name="Baker S."/>
            <person name="Barry K."/>
            <person name="Bills G."/>
            <person name="Bluhm B."/>
            <person name="Cannon C."/>
            <person name="Castanera R."/>
            <person name="Culley D."/>
            <person name="Daum C."/>
            <person name="Ezra D."/>
            <person name="Gonzalez J."/>
            <person name="Henrissat B."/>
            <person name="Kuo A."/>
            <person name="Liang C."/>
            <person name="Lipzen A."/>
            <person name="Lutzoni F."/>
            <person name="Magnuson J."/>
            <person name="Mondo S."/>
            <person name="Nolan M."/>
            <person name="Ohm R."/>
            <person name="Pangilinan J."/>
            <person name="Park H.-J."/>
            <person name="Ramirez L."/>
            <person name="Alfaro M."/>
            <person name="Sun H."/>
            <person name="Tritt A."/>
            <person name="Yoshinaga Y."/>
            <person name="Zwiers L.-H."/>
            <person name="Turgeon B."/>
            <person name="Goodwin S."/>
            <person name="Spatafora J."/>
            <person name="Crous P."/>
            <person name="Grigoriev I."/>
        </authorList>
    </citation>
    <scope>NUCLEOTIDE SEQUENCE</scope>
    <source>
        <strain evidence="1 3">CBS 304.34</strain>
    </source>
</reference>
<accession>A0A6A6Z2V6</accession>
<gene>
    <name evidence="1 3" type="ORF">BDZ99DRAFT_471978</name>
</gene>
<dbReference type="OrthoDB" id="5279008at2759"/>
<name>A0A6A6Z2V6_9PEZI</name>
<evidence type="ECO:0000313" key="3">
    <source>
        <dbReference type="RefSeq" id="XP_033581531.1"/>
    </source>
</evidence>
<evidence type="ECO:0000313" key="1">
    <source>
        <dbReference type="EMBL" id="KAF2814567.1"/>
    </source>
</evidence>
<dbReference type="RefSeq" id="XP_033581531.1">
    <property type="nucleotide sequence ID" value="XM_033721755.1"/>
</dbReference>
<keyword evidence="2" id="KW-1185">Reference proteome</keyword>
<dbReference type="GeneID" id="54462648"/>